<organism evidence="1 2">
    <name type="scientific">Ferrimonas lipolytica</name>
    <dbReference type="NCBI Taxonomy" id="2724191"/>
    <lineage>
        <taxon>Bacteria</taxon>
        <taxon>Pseudomonadati</taxon>
        <taxon>Pseudomonadota</taxon>
        <taxon>Gammaproteobacteria</taxon>
        <taxon>Alteromonadales</taxon>
        <taxon>Ferrimonadaceae</taxon>
        <taxon>Ferrimonas</taxon>
    </lineage>
</organism>
<name>A0A6H1UIZ5_9GAMM</name>
<proteinExistence type="predicted"/>
<dbReference type="EMBL" id="CP051180">
    <property type="protein sequence ID" value="QIZ77772.1"/>
    <property type="molecule type" value="Genomic_DNA"/>
</dbReference>
<dbReference type="SUPFAM" id="SSF53474">
    <property type="entry name" value="alpha/beta-Hydrolases"/>
    <property type="match status" value="1"/>
</dbReference>
<dbReference type="AlphaFoldDB" id="A0A6H1UIZ5"/>
<keyword evidence="2" id="KW-1185">Reference proteome</keyword>
<dbReference type="Proteomes" id="UP000501602">
    <property type="component" value="Chromosome"/>
</dbReference>
<dbReference type="InterPro" id="IPR008886">
    <property type="entry name" value="UPF0227/Esterase_YqiA"/>
</dbReference>
<reference evidence="1 2" key="1">
    <citation type="submission" date="2020-04" db="EMBL/GenBank/DDBJ databases">
        <title>Ferrimonas sp. S7 isolated from sea water.</title>
        <authorList>
            <person name="Bae S.S."/>
            <person name="Baek K."/>
        </authorList>
    </citation>
    <scope>NUCLEOTIDE SEQUENCE [LARGE SCALE GENOMIC DNA]</scope>
    <source>
        <strain evidence="1 2">S7</strain>
    </source>
</reference>
<dbReference type="KEGG" id="fes:HER31_13215"/>
<evidence type="ECO:0000313" key="2">
    <source>
        <dbReference type="Proteomes" id="UP000501602"/>
    </source>
</evidence>
<accession>A0A6H1UIZ5</accession>
<sequence length="198" mass="21979">MFLYLHGFNSAPSSLKAQQAKDYLAEHYPNEPYAFPQLATTPDEVKAQIVPLASAALEAGEPLRLMGSSMGGFFCTYLLENLTTKYPQTEITAVLINPAVNPWALMDDILGEHTNPYTNEVFQVEHQHAEQLELMNTANIRHHGAYRVLLQSGDEVLDYRLAVAKYGQSQLHIEPGGDHSYQNFAAQLPQAFAFLGLA</sequence>
<dbReference type="Gene3D" id="3.40.50.1820">
    <property type="entry name" value="alpha/beta hydrolase"/>
    <property type="match status" value="1"/>
</dbReference>
<dbReference type="Pfam" id="PF05728">
    <property type="entry name" value="UPF0227"/>
    <property type="match status" value="1"/>
</dbReference>
<gene>
    <name evidence="1" type="ORF">HER31_13215</name>
</gene>
<dbReference type="InterPro" id="IPR029058">
    <property type="entry name" value="AB_hydrolase_fold"/>
</dbReference>
<dbReference type="RefSeq" id="WP_168661078.1">
    <property type="nucleotide sequence ID" value="NZ_CP051180.1"/>
</dbReference>
<protein>
    <submittedName>
        <fullName evidence="1">Esterase YqiA</fullName>
    </submittedName>
</protein>
<evidence type="ECO:0000313" key="1">
    <source>
        <dbReference type="EMBL" id="QIZ77772.1"/>
    </source>
</evidence>
<dbReference type="PANTHER" id="PTHR35602">
    <property type="entry name" value="ESTERASE YQIA-RELATED"/>
    <property type="match status" value="1"/>
</dbReference>
<dbReference type="PANTHER" id="PTHR35602:SF3">
    <property type="entry name" value="ESTERASE YQIA"/>
    <property type="match status" value="1"/>
</dbReference>